<evidence type="ECO:0000256" key="6">
    <source>
        <dbReference type="ARBA" id="ARBA00023065"/>
    </source>
</evidence>
<evidence type="ECO:0000256" key="3">
    <source>
        <dbReference type="ARBA" id="ARBA00022448"/>
    </source>
</evidence>
<dbReference type="GO" id="GO:0046961">
    <property type="term" value="F:proton-transporting ATPase activity, rotational mechanism"/>
    <property type="evidence" value="ECO:0007669"/>
    <property type="project" value="InterPro"/>
</dbReference>
<feature type="transmembrane region" description="Helical" evidence="8">
    <location>
        <begin position="130"/>
        <end position="153"/>
    </location>
</feature>
<feature type="transmembrane region" description="Helical" evidence="8">
    <location>
        <begin position="89"/>
        <end position="110"/>
    </location>
</feature>
<dbReference type="InterPro" id="IPR000245">
    <property type="entry name" value="ATPase_proteolipid_csu"/>
</dbReference>
<dbReference type="NCBIfam" id="NF005124">
    <property type="entry name" value="PRK06558.1"/>
    <property type="match status" value="1"/>
</dbReference>
<dbReference type="NCBIfam" id="NF006219">
    <property type="entry name" value="PRK08344.1"/>
    <property type="match status" value="1"/>
</dbReference>
<name>A0A9D1NAV3_9FIRM</name>
<evidence type="ECO:0000256" key="2">
    <source>
        <dbReference type="ARBA" id="ARBA00007296"/>
    </source>
</evidence>
<comment type="subcellular location">
    <subcellularLocation>
        <location evidence="1">Membrane</location>
        <topology evidence="1">Multi-pass membrane protein</topology>
    </subcellularLocation>
</comment>
<evidence type="ECO:0000313" key="11">
    <source>
        <dbReference type="Proteomes" id="UP000886891"/>
    </source>
</evidence>
<comment type="caution">
    <text evidence="10">The sequence shown here is derived from an EMBL/GenBank/DDBJ whole genome shotgun (WGS) entry which is preliminary data.</text>
</comment>
<proteinExistence type="inferred from homology"/>
<evidence type="ECO:0000256" key="1">
    <source>
        <dbReference type="ARBA" id="ARBA00004141"/>
    </source>
</evidence>
<evidence type="ECO:0000259" key="9">
    <source>
        <dbReference type="Pfam" id="PF00137"/>
    </source>
</evidence>
<dbReference type="EMBL" id="DVOH01000013">
    <property type="protein sequence ID" value="HIU99746.1"/>
    <property type="molecule type" value="Genomic_DNA"/>
</dbReference>
<dbReference type="InterPro" id="IPR035921">
    <property type="entry name" value="F/V-ATP_Csub_sf"/>
</dbReference>
<dbReference type="Pfam" id="PF00137">
    <property type="entry name" value="ATP-synt_C"/>
    <property type="match status" value="2"/>
</dbReference>
<keyword evidence="4 8" id="KW-0812">Transmembrane</keyword>
<dbReference type="Proteomes" id="UP000886891">
    <property type="component" value="Unassembled WGS sequence"/>
</dbReference>
<keyword evidence="7 8" id="KW-0472">Membrane</keyword>
<keyword evidence="6 8" id="KW-0406">Ion transport</keyword>
<dbReference type="InterPro" id="IPR002379">
    <property type="entry name" value="ATPase_proteolipid_c-like_dom"/>
</dbReference>
<dbReference type="CDD" id="cd18179">
    <property type="entry name" value="ATP-synt_Vo_Ao_c_NTPK_rpt1"/>
    <property type="match status" value="1"/>
</dbReference>
<dbReference type="PANTHER" id="PTHR10263">
    <property type="entry name" value="V-TYPE PROTON ATPASE PROTEOLIPID SUBUNIT"/>
    <property type="match status" value="1"/>
</dbReference>
<evidence type="ECO:0000256" key="5">
    <source>
        <dbReference type="ARBA" id="ARBA00022989"/>
    </source>
</evidence>
<dbReference type="Gene3D" id="1.20.120.610">
    <property type="entry name" value="lithium bound rotor ring of v- atpase"/>
    <property type="match status" value="1"/>
</dbReference>
<dbReference type="FunFam" id="1.20.120.610:FF:000005">
    <property type="entry name" value="V-type sodium ATPase subunit K"/>
    <property type="match status" value="1"/>
</dbReference>
<gene>
    <name evidence="10" type="ORF">IAB14_01370</name>
</gene>
<dbReference type="AlphaFoldDB" id="A0A9D1NAV3"/>
<protein>
    <submittedName>
        <fullName evidence="10">V-type ATP synthase subunit K</fullName>
    </submittedName>
</protein>
<evidence type="ECO:0000313" key="10">
    <source>
        <dbReference type="EMBL" id="HIU99746.1"/>
    </source>
</evidence>
<reference evidence="10" key="2">
    <citation type="journal article" date="2021" name="PeerJ">
        <title>Extensive microbial diversity within the chicken gut microbiome revealed by metagenomics and culture.</title>
        <authorList>
            <person name="Gilroy R."/>
            <person name="Ravi A."/>
            <person name="Getino M."/>
            <person name="Pursley I."/>
            <person name="Horton D.L."/>
            <person name="Alikhan N.F."/>
            <person name="Baker D."/>
            <person name="Gharbi K."/>
            <person name="Hall N."/>
            <person name="Watson M."/>
            <person name="Adriaenssens E.M."/>
            <person name="Foster-Nyarko E."/>
            <person name="Jarju S."/>
            <person name="Secka A."/>
            <person name="Antonio M."/>
            <person name="Oren A."/>
            <person name="Chaudhuri R.R."/>
            <person name="La Ragione R."/>
            <person name="Hildebrand F."/>
            <person name="Pallen M.J."/>
        </authorList>
    </citation>
    <scope>NUCLEOTIDE SEQUENCE</scope>
    <source>
        <strain evidence="10">23406</strain>
    </source>
</reference>
<comment type="similarity">
    <text evidence="2 8">Belongs to the V-ATPase proteolipid subunit family.</text>
</comment>
<keyword evidence="5 8" id="KW-1133">Transmembrane helix</keyword>
<feature type="domain" description="V-ATPase proteolipid subunit C-like" evidence="9">
    <location>
        <begin position="10"/>
        <end position="68"/>
    </location>
</feature>
<evidence type="ECO:0000256" key="7">
    <source>
        <dbReference type="ARBA" id="ARBA00023136"/>
    </source>
</evidence>
<dbReference type="GO" id="GO:0033179">
    <property type="term" value="C:proton-transporting V-type ATPase, V0 domain"/>
    <property type="evidence" value="ECO:0007669"/>
    <property type="project" value="InterPro"/>
</dbReference>
<organism evidence="10 11">
    <name type="scientific">Candidatus Stercoripulliclostridium merdipullorum</name>
    <dbReference type="NCBI Taxonomy" id="2840952"/>
    <lineage>
        <taxon>Bacteria</taxon>
        <taxon>Bacillati</taxon>
        <taxon>Bacillota</taxon>
        <taxon>Clostridia</taxon>
        <taxon>Eubacteriales</taxon>
        <taxon>Candidatus Stercoripulliclostridium</taxon>
    </lineage>
</organism>
<reference evidence="10" key="1">
    <citation type="submission" date="2020-10" db="EMBL/GenBank/DDBJ databases">
        <authorList>
            <person name="Gilroy R."/>
        </authorList>
    </citation>
    <scope>NUCLEOTIDE SEQUENCE</scope>
    <source>
        <strain evidence="10">23406</strain>
    </source>
</reference>
<feature type="domain" description="V-ATPase proteolipid subunit C-like" evidence="9">
    <location>
        <begin position="91"/>
        <end position="149"/>
    </location>
</feature>
<evidence type="ECO:0000256" key="8">
    <source>
        <dbReference type="RuleBase" id="RU363060"/>
    </source>
</evidence>
<dbReference type="CDD" id="cd18180">
    <property type="entry name" value="ATP-synt_Vo_Ao_c_NTPK_rpt2"/>
    <property type="match status" value="1"/>
</dbReference>
<evidence type="ECO:0000256" key="4">
    <source>
        <dbReference type="ARBA" id="ARBA00022692"/>
    </source>
</evidence>
<accession>A0A9D1NAV3</accession>
<keyword evidence="3 8" id="KW-0813">Transport</keyword>
<sequence>MSLGTALALIGAGLAVGLAGSGSAIGVGKAGRAAAGVISEDPDKFVKCLILQLLPGTQGIYGFIVGFIVLIKINIFGGALALTTASGAMILGACLPIAIAGLISGIHQGAVAASGIALVAKKPEENVKAILLTAMVETYALLGFIASFLAVFLPTYA</sequence>
<dbReference type="SUPFAM" id="SSF81333">
    <property type="entry name" value="F1F0 ATP synthase subunit C"/>
    <property type="match status" value="2"/>
</dbReference>
<dbReference type="PRINTS" id="PR00122">
    <property type="entry name" value="VACATPASE"/>
</dbReference>
<feature type="transmembrane region" description="Helical" evidence="8">
    <location>
        <begin position="59"/>
        <end position="82"/>
    </location>
</feature>